<dbReference type="PROSITE" id="PS51450">
    <property type="entry name" value="LRR"/>
    <property type="match status" value="1"/>
</dbReference>
<dbReference type="PANTHER" id="PTHR48051">
    <property type="match status" value="1"/>
</dbReference>
<organism evidence="5">
    <name type="scientific">Salpingoeca rosetta (strain ATCC 50818 / BSB-021)</name>
    <dbReference type="NCBI Taxonomy" id="946362"/>
    <lineage>
        <taxon>Eukaryota</taxon>
        <taxon>Choanoflagellata</taxon>
        <taxon>Craspedida</taxon>
        <taxon>Salpingoecidae</taxon>
        <taxon>Salpingoeca</taxon>
    </lineage>
</organism>
<feature type="compositionally biased region" description="Low complexity" evidence="3">
    <location>
        <begin position="227"/>
        <end position="239"/>
    </location>
</feature>
<dbReference type="STRING" id="946362.F2U609"/>
<protein>
    <submittedName>
        <fullName evidence="4">Uncharacterized protein</fullName>
    </submittedName>
</protein>
<evidence type="ECO:0000256" key="2">
    <source>
        <dbReference type="ARBA" id="ARBA00022737"/>
    </source>
</evidence>
<dbReference type="eggNOG" id="KOG0620">
    <property type="taxonomic scope" value="Eukaryota"/>
</dbReference>
<keyword evidence="5" id="KW-1185">Reference proteome</keyword>
<feature type="region of interest" description="Disordered" evidence="3">
    <location>
        <begin position="179"/>
        <end position="256"/>
    </location>
</feature>
<feature type="region of interest" description="Disordered" evidence="3">
    <location>
        <begin position="1"/>
        <end position="21"/>
    </location>
</feature>
<dbReference type="SMART" id="SM00369">
    <property type="entry name" value="LRR_TYP"/>
    <property type="match status" value="3"/>
</dbReference>
<name>F2U609_SALR5</name>
<dbReference type="InterPro" id="IPR003591">
    <property type="entry name" value="Leu-rich_rpt_typical-subtyp"/>
</dbReference>
<dbReference type="EMBL" id="GL832962">
    <property type="protein sequence ID" value="EGD82950.1"/>
    <property type="molecule type" value="Genomic_DNA"/>
</dbReference>
<evidence type="ECO:0000313" key="4">
    <source>
        <dbReference type="EMBL" id="EGD82950.1"/>
    </source>
</evidence>
<dbReference type="InParanoid" id="F2U609"/>
<keyword evidence="2" id="KW-0677">Repeat</keyword>
<accession>F2U609</accession>
<dbReference type="SUPFAM" id="SSF52058">
    <property type="entry name" value="L domain-like"/>
    <property type="match status" value="1"/>
</dbReference>
<keyword evidence="1" id="KW-0433">Leucine-rich repeat</keyword>
<dbReference type="OrthoDB" id="2021138at2759"/>
<dbReference type="Pfam" id="PF13855">
    <property type="entry name" value="LRR_8"/>
    <property type="match status" value="1"/>
</dbReference>
<dbReference type="InterPro" id="IPR050216">
    <property type="entry name" value="LRR_domain-containing"/>
</dbReference>
<dbReference type="RefSeq" id="XP_004995314.1">
    <property type="nucleotide sequence ID" value="XM_004995257.1"/>
</dbReference>
<dbReference type="GO" id="GO:0005737">
    <property type="term" value="C:cytoplasm"/>
    <property type="evidence" value="ECO:0007669"/>
    <property type="project" value="TreeGrafter"/>
</dbReference>
<proteinExistence type="predicted"/>
<evidence type="ECO:0000256" key="3">
    <source>
        <dbReference type="SAM" id="MobiDB-lite"/>
    </source>
</evidence>
<dbReference type="PANTHER" id="PTHR48051:SF46">
    <property type="entry name" value="LEUCINE RICH REPEAT-CONTAINING DOMAIN PROTEIN"/>
    <property type="match status" value="1"/>
</dbReference>
<dbReference type="GeneID" id="16075895"/>
<evidence type="ECO:0000313" key="5">
    <source>
        <dbReference type="Proteomes" id="UP000007799"/>
    </source>
</evidence>
<evidence type="ECO:0000256" key="1">
    <source>
        <dbReference type="ARBA" id="ARBA00022614"/>
    </source>
</evidence>
<dbReference type="Proteomes" id="UP000007799">
    <property type="component" value="Unassembled WGS sequence"/>
</dbReference>
<dbReference type="KEGG" id="sre:PTSG_03585"/>
<dbReference type="InterPro" id="IPR001611">
    <property type="entry name" value="Leu-rich_rpt"/>
</dbReference>
<dbReference type="AlphaFoldDB" id="F2U609"/>
<gene>
    <name evidence="4" type="ORF">PTSG_03585</name>
</gene>
<sequence length="297" mass="32374">MTAVQSGKHARSRGVSSAAEEELTPLELAQQRIAQLPQSTQFLDLSEMGLPAFPEEVFRLTHLRALYLNDNDLETLPDHLFHGLPDLTYLDLRNNRIVALPKGTREAQRLRTLLLGNNRITALPTELGDIQTLCGLNIAGNPLFFPPDDITHQGVHAIKAFLRARTASLIADPAFMTNPEIEHTSPEPEPQPSDDGDVAMSNPFAWQEDERPLPTTASKSTVHTQEHSSVGHVQQQHSSTNASATGSDGGDGDVLLWRARSRRGLGADGDDTESVSSALANKMVTTVLDRLALEEAE</sequence>
<dbReference type="InterPro" id="IPR032675">
    <property type="entry name" value="LRR_dom_sf"/>
</dbReference>
<dbReference type="Gene3D" id="3.80.10.10">
    <property type="entry name" value="Ribonuclease Inhibitor"/>
    <property type="match status" value="1"/>
</dbReference>
<reference evidence="4" key="1">
    <citation type="submission" date="2009-08" db="EMBL/GenBank/DDBJ databases">
        <title>Annotation of Salpingoeca rosetta.</title>
        <authorList>
            <consortium name="The Broad Institute Genome Sequencing Platform"/>
            <person name="Russ C."/>
            <person name="Cuomo C."/>
            <person name="Burger G."/>
            <person name="Gray M.W."/>
            <person name="Holland P.W.H."/>
            <person name="King N."/>
            <person name="Lang F.B.F."/>
            <person name="Roger A.J."/>
            <person name="Ruiz-Trillo I."/>
            <person name="Young S.K."/>
            <person name="Zeng Q."/>
            <person name="Gargeya S."/>
            <person name="Alvarado L."/>
            <person name="Berlin A."/>
            <person name="Chapman S.B."/>
            <person name="Chen Z."/>
            <person name="Freedman E."/>
            <person name="Gellesch M."/>
            <person name="Goldberg J."/>
            <person name="Griggs A."/>
            <person name="Gujja S."/>
            <person name="Heilman E."/>
            <person name="Heiman D."/>
            <person name="Howarth C."/>
            <person name="Mehta T."/>
            <person name="Neiman D."/>
            <person name="Pearson M."/>
            <person name="Roberts A."/>
            <person name="Saif S."/>
            <person name="Shea T."/>
            <person name="Shenoy N."/>
            <person name="Sisk P."/>
            <person name="Stolte C."/>
            <person name="Sykes S."/>
            <person name="White J."/>
            <person name="Yandava C."/>
            <person name="Haas B."/>
            <person name="Nusbaum C."/>
            <person name="Birren B."/>
        </authorList>
    </citation>
    <scope>NUCLEOTIDE SEQUENCE [LARGE SCALE GENOMIC DNA]</scope>
    <source>
        <strain evidence="4">ATCC 50818</strain>
    </source>
</reference>